<keyword evidence="2" id="KW-1185">Reference proteome</keyword>
<protein>
    <recommendedName>
        <fullName evidence="3">BTB domain-containing protein</fullName>
    </recommendedName>
</protein>
<dbReference type="InParanoid" id="K5WGV7"/>
<name>K5WGV7_PHACS</name>
<proteinExistence type="predicted"/>
<dbReference type="AlphaFoldDB" id="K5WGV7"/>
<evidence type="ECO:0000313" key="1">
    <source>
        <dbReference type="EMBL" id="EKM49437.1"/>
    </source>
</evidence>
<dbReference type="KEGG" id="pco:PHACADRAFT_201697"/>
<accession>K5WGV7</accession>
<dbReference type="RefSeq" id="XP_007402049.1">
    <property type="nucleotide sequence ID" value="XM_007401987.1"/>
</dbReference>
<sequence>MVCHSQIQVDIGNNSTPSKKRRKLKKLEENVNTAYASQYAMETFQPWYAELCWHDRNIIIAADQMSFKLHTSMLEQHSSVFSKLLDDTQARHNSPELFEGCRILRVDDKGVYLAEFFWILYDGGGGFFDWRKPIEVTDLRRITLIAIKYKVQHIIDEAVICLEYFFPTSFKPDHFNSDFYIGSD</sequence>
<evidence type="ECO:0008006" key="3">
    <source>
        <dbReference type="Google" id="ProtNLM"/>
    </source>
</evidence>
<dbReference type="EMBL" id="JH930481">
    <property type="protein sequence ID" value="EKM49437.1"/>
    <property type="molecule type" value="Genomic_DNA"/>
</dbReference>
<gene>
    <name evidence="1" type="ORF">PHACADRAFT_201697</name>
</gene>
<dbReference type="Proteomes" id="UP000008370">
    <property type="component" value="Unassembled WGS sequence"/>
</dbReference>
<dbReference type="OrthoDB" id="3036049at2759"/>
<evidence type="ECO:0000313" key="2">
    <source>
        <dbReference type="Proteomes" id="UP000008370"/>
    </source>
</evidence>
<dbReference type="GeneID" id="18911663"/>
<organism evidence="1 2">
    <name type="scientific">Phanerochaete carnosa (strain HHB-10118-sp)</name>
    <name type="common">White-rot fungus</name>
    <name type="synonym">Peniophora carnosa</name>
    <dbReference type="NCBI Taxonomy" id="650164"/>
    <lineage>
        <taxon>Eukaryota</taxon>
        <taxon>Fungi</taxon>
        <taxon>Dikarya</taxon>
        <taxon>Basidiomycota</taxon>
        <taxon>Agaricomycotina</taxon>
        <taxon>Agaricomycetes</taxon>
        <taxon>Polyporales</taxon>
        <taxon>Phanerochaetaceae</taxon>
        <taxon>Phanerochaete</taxon>
    </lineage>
</organism>
<dbReference type="HOGENOM" id="CLU_1468693_0_0_1"/>
<reference evidence="1 2" key="1">
    <citation type="journal article" date="2012" name="BMC Genomics">
        <title>Comparative genomics of the white-rot fungi, Phanerochaete carnosa and P. chrysosporium, to elucidate the genetic basis of the distinct wood types they colonize.</title>
        <authorList>
            <person name="Suzuki H."/>
            <person name="MacDonald J."/>
            <person name="Syed K."/>
            <person name="Salamov A."/>
            <person name="Hori C."/>
            <person name="Aerts A."/>
            <person name="Henrissat B."/>
            <person name="Wiebenga A."/>
            <person name="vanKuyk P.A."/>
            <person name="Barry K."/>
            <person name="Lindquist E."/>
            <person name="LaButti K."/>
            <person name="Lapidus A."/>
            <person name="Lucas S."/>
            <person name="Coutinho P."/>
            <person name="Gong Y."/>
            <person name="Samejima M."/>
            <person name="Mahadevan R."/>
            <person name="Abou-Zaid M."/>
            <person name="de Vries R.P."/>
            <person name="Igarashi K."/>
            <person name="Yadav J.S."/>
            <person name="Grigoriev I.V."/>
            <person name="Master E.R."/>
        </authorList>
    </citation>
    <scope>NUCLEOTIDE SEQUENCE [LARGE SCALE GENOMIC DNA]</scope>
    <source>
        <strain evidence="1 2">HHB-10118-sp</strain>
    </source>
</reference>